<keyword evidence="3" id="KW-1185">Reference proteome</keyword>
<comment type="caution">
    <text evidence="2">The sequence shown here is derived from an EMBL/GenBank/DDBJ whole genome shotgun (WGS) entry which is preliminary data.</text>
</comment>
<evidence type="ECO:0000313" key="2">
    <source>
        <dbReference type="EMBL" id="KAF2450825.1"/>
    </source>
</evidence>
<sequence length="134" mass="15023">MANVAAAEHTYLRYGILFTAFIGVAGYISLTFSPSAIRANYTPTHRPHFTTLAARSLGAWFFLCGILRFGGWYYWGERGWYDACMVSLAVPLWHYTVERVAFGSVGLKQVFLAYAIDGGVLVWMWLSRGRVVGL</sequence>
<keyword evidence="1" id="KW-0472">Membrane</keyword>
<name>A0A9P4PV29_9PLEO</name>
<dbReference type="GO" id="GO:0016020">
    <property type="term" value="C:membrane"/>
    <property type="evidence" value="ECO:0007669"/>
    <property type="project" value="InterPro"/>
</dbReference>
<evidence type="ECO:0000313" key="3">
    <source>
        <dbReference type="Proteomes" id="UP000799764"/>
    </source>
</evidence>
<feature type="transmembrane region" description="Helical" evidence="1">
    <location>
        <begin position="52"/>
        <end position="74"/>
    </location>
</feature>
<organism evidence="2 3">
    <name type="scientific">Karstenula rhodostoma CBS 690.94</name>
    <dbReference type="NCBI Taxonomy" id="1392251"/>
    <lineage>
        <taxon>Eukaryota</taxon>
        <taxon>Fungi</taxon>
        <taxon>Dikarya</taxon>
        <taxon>Ascomycota</taxon>
        <taxon>Pezizomycotina</taxon>
        <taxon>Dothideomycetes</taxon>
        <taxon>Pleosporomycetidae</taxon>
        <taxon>Pleosporales</taxon>
        <taxon>Massarineae</taxon>
        <taxon>Didymosphaeriaceae</taxon>
        <taxon>Karstenula</taxon>
    </lineage>
</organism>
<feature type="transmembrane region" description="Helical" evidence="1">
    <location>
        <begin position="109"/>
        <end position="126"/>
    </location>
</feature>
<gene>
    <name evidence="2" type="ORF">P171DRAFT_439399</name>
</gene>
<accession>A0A9P4PV29</accession>
<dbReference type="Proteomes" id="UP000799764">
    <property type="component" value="Unassembled WGS sequence"/>
</dbReference>
<protein>
    <submittedName>
        <fullName evidence="2">Uncharacterized protein</fullName>
    </submittedName>
</protein>
<keyword evidence="1" id="KW-0812">Transmembrane</keyword>
<evidence type="ECO:0000256" key="1">
    <source>
        <dbReference type="SAM" id="Phobius"/>
    </source>
</evidence>
<dbReference type="InterPro" id="IPR005352">
    <property type="entry name" value="Erg28"/>
</dbReference>
<dbReference type="EMBL" id="MU001493">
    <property type="protein sequence ID" value="KAF2450825.1"/>
    <property type="molecule type" value="Genomic_DNA"/>
</dbReference>
<reference evidence="2" key="1">
    <citation type="journal article" date="2020" name="Stud. Mycol.">
        <title>101 Dothideomycetes genomes: a test case for predicting lifestyles and emergence of pathogens.</title>
        <authorList>
            <person name="Haridas S."/>
            <person name="Albert R."/>
            <person name="Binder M."/>
            <person name="Bloem J."/>
            <person name="Labutti K."/>
            <person name="Salamov A."/>
            <person name="Andreopoulos B."/>
            <person name="Baker S."/>
            <person name="Barry K."/>
            <person name="Bills G."/>
            <person name="Bluhm B."/>
            <person name="Cannon C."/>
            <person name="Castanera R."/>
            <person name="Culley D."/>
            <person name="Daum C."/>
            <person name="Ezra D."/>
            <person name="Gonzalez J."/>
            <person name="Henrissat B."/>
            <person name="Kuo A."/>
            <person name="Liang C."/>
            <person name="Lipzen A."/>
            <person name="Lutzoni F."/>
            <person name="Magnuson J."/>
            <person name="Mondo S."/>
            <person name="Nolan M."/>
            <person name="Ohm R."/>
            <person name="Pangilinan J."/>
            <person name="Park H.-J."/>
            <person name="Ramirez L."/>
            <person name="Alfaro M."/>
            <person name="Sun H."/>
            <person name="Tritt A."/>
            <person name="Yoshinaga Y."/>
            <person name="Zwiers L.-H."/>
            <person name="Turgeon B."/>
            <person name="Goodwin S."/>
            <person name="Spatafora J."/>
            <person name="Crous P."/>
            <person name="Grigoriev I."/>
        </authorList>
    </citation>
    <scope>NUCLEOTIDE SEQUENCE</scope>
    <source>
        <strain evidence="2">CBS 690.94</strain>
    </source>
</reference>
<dbReference type="OrthoDB" id="3788275at2759"/>
<dbReference type="Pfam" id="PF03694">
    <property type="entry name" value="Erg28"/>
    <property type="match status" value="1"/>
</dbReference>
<dbReference type="AlphaFoldDB" id="A0A9P4PV29"/>
<proteinExistence type="predicted"/>
<keyword evidence="1" id="KW-1133">Transmembrane helix</keyword>
<feature type="transmembrane region" description="Helical" evidence="1">
    <location>
        <begin position="12"/>
        <end position="32"/>
    </location>
</feature>